<accession>A0A4Z1KI77</accession>
<evidence type="ECO:0000313" key="2">
    <source>
        <dbReference type="Proteomes" id="UP000297280"/>
    </source>
</evidence>
<evidence type="ECO:0000313" key="1">
    <source>
        <dbReference type="EMBL" id="TGO85793.1"/>
    </source>
</evidence>
<comment type="caution">
    <text evidence="1">The sequence shown here is derived from an EMBL/GenBank/DDBJ whole genome shotgun (WGS) entry which is preliminary data.</text>
</comment>
<organism evidence="1 2">
    <name type="scientific">Botrytis porri</name>
    <dbReference type="NCBI Taxonomy" id="87229"/>
    <lineage>
        <taxon>Eukaryota</taxon>
        <taxon>Fungi</taxon>
        <taxon>Dikarya</taxon>
        <taxon>Ascomycota</taxon>
        <taxon>Pezizomycotina</taxon>
        <taxon>Leotiomycetes</taxon>
        <taxon>Helotiales</taxon>
        <taxon>Sclerotiniaceae</taxon>
        <taxon>Botrytis</taxon>
    </lineage>
</organism>
<name>A0A4Z1KI77_9HELO</name>
<reference evidence="1 2" key="1">
    <citation type="submission" date="2017-12" db="EMBL/GenBank/DDBJ databases">
        <title>Comparative genomics of Botrytis spp.</title>
        <authorList>
            <person name="Valero-Jimenez C.A."/>
            <person name="Tapia P."/>
            <person name="Veloso J."/>
            <person name="Silva-Moreno E."/>
            <person name="Staats M."/>
            <person name="Valdes J.H."/>
            <person name="Van Kan J.A.L."/>
        </authorList>
    </citation>
    <scope>NUCLEOTIDE SEQUENCE [LARGE SCALE GENOMIC DNA]</scope>
    <source>
        <strain evidence="1 2">MUCL3349</strain>
    </source>
</reference>
<keyword evidence="2" id="KW-1185">Reference proteome</keyword>
<gene>
    <name evidence="1" type="ORF">BPOR_0363g00110</name>
</gene>
<dbReference type="OrthoDB" id="3546964at2759"/>
<sequence length="205" mass="22559">MEPFPAYPETGHTQFFDNFGTFSIANDLTSTVKIYEKAQDANHSNMAAEPKSTPCELISTYYQTCNHVTVSLHHATRIIPSKSSDPKSSATSTTPGQIITTCPQVIHNLSLPPPLNQRQKSDTALCPSILNRTLINSGYGCPDCEPEYHQSIDYTTTGPGRQGEKIVDEEKIKKKRLEWCMLAITEWEARKEAALGDGPSGKTVG</sequence>
<dbReference type="EMBL" id="PQXO01000362">
    <property type="protein sequence ID" value="TGO85793.1"/>
    <property type="molecule type" value="Genomic_DNA"/>
</dbReference>
<dbReference type="AlphaFoldDB" id="A0A4Z1KI77"/>
<proteinExistence type="predicted"/>
<dbReference type="Proteomes" id="UP000297280">
    <property type="component" value="Unassembled WGS sequence"/>
</dbReference>
<protein>
    <submittedName>
        <fullName evidence="1">Uncharacterized protein</fullName>
    </submittedName>
</protein>